<keyword evidence="3 8" id="KW-0349">Heme</keyword>
<evidence type="ECO:0000256" key="8">
    <source>
        <dbReference type="PROSITE-ProRule" id="PRU00433"/>
    </source>
</evidence>
<evidence type="ECO:0000256" key="9">
    <source>
        <dbReference type="SAM" id="Phobius"/>
    </source>
</evidence>
<keyword evidence="7 8" id="KW-0408">Iron</keyword>
<gene>
    <name evidence="11" type="ORF">D0Y96_01615</name>
</gene>
<evidence type="ECO:0000259" key="10">
    <source>
        <dbReference type="PROSITE" id="PS51007"/>
    </source>
</evidence>
<dbReference type="AlphaFoldDB" id="A0A372IU30"/>
<keyword evidence="9" id="KW-0812">Transmembrane</keyword>
<accession>A0A372IU30</accession>
<dbReference type="PROSITE" id="PS51007">
    <property type="entry name" value="CYTC"/>
    <property type="match status" value="1"/>
</dbReference>
<keyword evidence="9" id="KW-1133">Transmembrane helix</keyword>
<name>A0A372IU30_9BACT</name>
<dbReference type="PANTHER" id="PTHR32303:SF4">
    <property type="entry name" value="QUINOPROTEIN GLUCOSE DEHYDROGENASE"/>
    <property type="match status" value="1"/>
</dbReference>
<keyword evidence="12" id="KW-1185">Reference proteome</keyword>
<keyword evidence="4 8" id="KW-0479">Metal-binding</keyword>
<evidence type="ECO:0000256" key="7">
    <source>
        <dbReference type="ARBA" id="ARBA00023004"/>
    </source>
</evidence>
<keyword evidence="9" id="KW-0472">Membrane</keyword>
<dbReference type="SMART" id="SM00564">
    <property type="entry name" value="PQQ"/>
    <property type="match status" value="4"/>
</dbReference>
<evidence type="ECO:0000256" key="6">
    <source>
        <dbReference type="ARBA" id="ARBA00023002"/>
    </source>
</evidence>
<dbReference type="GO" id="GO:0016020">
    <property type="term" value="C:membrane"/>
    <property type="evidence" value="ECO:0007669"/>
    <property type="project" value="InterPro"/>
</dbReference>
<dbReference type="PANTHER" id="PTHR32303">
    <property type="entry name" value="QUINOPROTEIN ALCOHOL DEHYDROGENASE (CYTOCHROME C)"/>
    <property type="match status" value="1"/>
</dbReference>
<keyword evidence="6" id="KW-0560">Oxidoreductase</keyword>
<dbReference type="InterPro" id="IPR009056">
    <property type="entry name" value="Cyt_c-like_dom"/>
</dbReference>
<dbReference type="InterPro" id="IPR011047">
    <property type="entry name" value="Quinoprotein_ADH-like_sf"/>
</dbReference>
<keyword evidence="5" id="KW-0732">Signal</keyword>
<comment type="caution">
    <text evidence="11">The sequence shown here is derived from an EMBL/GenBank/DDBJ whole genome shotgun (WGS) entry which is preliminary data.</text>
</comment>
<dbReference type="Proteomes" id="UP000264702">
    <property type="component" value="Unassembled WGS sequence"/>
</dbReference>
<dbReference type="InterPro" id="IPR036909">
    <property type="entry name" value="Cyt_c-like_dom_sf"/>
</dbReference>
<reference evidence="11 12" key="1">
    <citation type="submission" date="2018-08" db="EMBL/GenBank/DDBJ databases">
        <title>Acidipila sp. 4G-K13, an acidobacterium isolated from forest soil.</title>
        <authorList>
            <person name="Gao Z.-H."/>
            <person name="Qiu L.-H."/>
        </authorList>
    </citation>
    <scope>NUCLEOTIDE SEQUENCE [LARGE SCALE GENOMIC DNA]</scope>
    <source>
        <strain evidence="11 12">4G-K13</strain>
    </source>
</reference>
<evidence type="ECO:0000313" key="11">
    <source>
        <dbReference type="EMBL" id="RFU18299.1"/>
    </source>
</evidence>
<comment type="cofactor">
    <cofactor evidence="1">
        <name>pyrroloquinoline quinone</name>
        <dbReference type="ChEBI" id="CHEBI:58442"/>
    </cofactor>
</comment>
<dbReference type="EMBL" id="QVQT01000001">
    <property type="protein sequence ID" value="RFU18299.1"/>
    <property type="molecule type" value="Genomic_DNA"/>
</dbReference>
<evidence type="ECO:0000313" key="12">
    <source>
        <dbReference type="Proteomes" id="UP000264702"/>
    </source>
</evidence>
<dbReference type="SUPFAM" id="SSF50998">
    <property type="entry name" value="Quinoprotein alcohol dehydrogenase-like"/>
    <property type="match status" value="1"/>
</dbReference>
<dbReference type="SUPFAM" id="SSF46626">
    <property type="entry name" value="Cytochrome c"/>
    <property type="match status" value="1"/>
</dbReference>
<evidence type="ECO:0000256" key="4">
    <source>
        <dbReference type="ARBA" id="ARBA00022723"/>
    </source>
</evidence>
<comment type="similarity">
    <text evidence="2">Belongs to the bacterial PQQ dehydrogenase family.</text>
</comment>
<evidence type="ECO:0000256" key="5">
    <source>
        <dbReference type="ARBA" id="ARBA00022729"/>
    </source>
</evidence>
<dbReference type="RefSeq" id="WP_117297590.1">
    <property type="nucleotide sequence ID" value="NZ_QVQT02000001.1"/>
</dbReference>
<dbReference type="InterPro" id="IPR017511">
    <property type="entry name" value="PQQ_mDH"/>
</dbReference>
<dbReference type="Gene3D" id="2.140.10.10">
    <property type="entry name" value="Quinoprotein alcohol dehydrogenase-like superfamily"/>
    <property type="match status" value="2"/>
</dbReference>
<evidence type="ECO:0000256" key="1">
    <source>
        <dbReference type="ARBA" id="ARBA00001931"/>
    </source>
</evidence>
<sequence>MHQFLRTSALRLVTVAGTVVIFAGSLNILQPSAYGRNSAKARAITQQDWPAYNGNQNGDHYSSLAQINRSNIAKLKPAWVFDLKEAGGLQTNPLIIGRTMYAYTTTQTVLALDAVNGKKLWQFVPEQPSRQPARGLSYWTDGRTSILFAGMVSYLYALDPQTGRPISEFGEGGRIDLRKGLADPGVDYTKTFAAMTSPGTIYKDMIIVGFRAPETEPALRGDIRAFDVHTGALRWSFHTIPHPGEPGYSTWMPQSWKTSGSANNWAGMTLDQKRGILYVPTGSAVNDFYGFDRIGDDLYANTLLALDANTGKLIWHFQDVHHDIWDRDFPSPPALITVRSHGRSIDAVAQTSKQGFVFLFDRVTGKPLFSIQERPFPPSVVPGEKTSPTQPIPLAPAPYARQRLTADMLTTRTPEAHAWALDHFRTFVSDGQFVPFRVDKQTVVFPGFDGGAEWGGPGVDPHTGVIYINANDIAWTGGLTENKPGASLGETIYQSQCSVCHGADRQGSPPEFPSLAGVTDRFSNSAIGEILHRGRGRMPSFPNIDGTSEAALLNYLRTGGKETSDSSGHQQAKEVASTLEPLNGEAKYRFTGYRKFLDPDGYPAVRPPWGTLNAIDMNTGHYLWKIPLGSYPELAAAGMKNTGSENYGGPLVTAGGVVMIAATNFDRQIRAFNSSTGELLWSATLPYSGNATPATYMIDGRQYVVIAASGARDTKGPQGAAYVAFALPETDN</sequence>
<dbReference type="InterPro" id="IPR002372">
    <property type="entry name" value="PQQ_rpt_dom"/>
</dbReference>
<proteinExistence type="inferred from homology"/>
<dbReference type="GO" id="GO:0048038">
    <property type="term" value="F:quinone binding"/>
    <property type="evidence" value="ECO:0007669"/>
    <property type="project" value="InterPro"/>
</dbReference>
<dbReference type="GO" id="GO:0016614">
    <property type="term" value="F:oxidoreductase activity, acting on CH-OH group of donors"/>
    <property type="evidence" value="ECO:0007669"/>
    <property type="project" value="InterPro"/>
</dbReference>
<dbReference type="OrthoDB" id="9794322at2"/>
<feature type="transmembrane region" description="Helical" evidence="9">
    <location>
        <begin position="12"/>
        <end position="29"/>
    </location>
</feature>
<dbReference type="GO" id="GO:0009055">
    <property type="term" value="F:electron transfer activity"/>
    <property type="evidence" value="ECO:0007669"/>
    <property type="project" value="InterPro"/>
</dbReference>
<evidence type="ECO:0000256" key="3">
    <source>
        <dbReference type="ARBA" id="ARBA00022617"/>
    </source>
</evidence>
<organism evidence="11 12">
    <name type="scientific">Paracidobacterium acidisoli</name>
    <dbReference type="NCBI Taxonomy" id="2303751"/>
    <lineage>
        <taxon>Bacteria</taxon>
        <taxon>Pseudomonadati</taxon>
        <taxon>Acidobacteriota</taxon>
        <taxon>Terriglobia</taxon>
        <taxon>Terriglobales</taxon>
        <taxon>Acidobacteriaceae</taxon>
        <taxon>Paracidobacterium</taxon>
    </lineage>
</organism>
<dbReference type="GO" id="GO:0020037">
    <property type="term" value="F:heme binding"/>
    <property type="evidence" value="ECO:0007669"/>
    <property type="project" value="InterPro"/>
</dbReference>
<dbReference type="GO" id="GO:0046872">
    <property type="term" value="F:metal ion binding"/>
    <property type="evidence" value="ECO:0007669"/>
    <property type="project" value="UniProtKB-KW"/>
</dbReference>
<feature type="domain" description="Cytochrome c" evidence="10">
    <location>
        <begin position="484"/>
        <end position="586"/>
    </location>
</feature>
<dbReference type="Pfam" id="PF01011">
    <property type="entry name" value="PQQ"/>
    <property type="match status" value="2"/>
</dbReference>
<evidence type="ECO:0000256" key="2">
    <source>
        <dbReference type="ARBA" id="ARBA00008156"/>
    </source>
</evidence>
<dbReference type="InterPro" id="IPR018391">
    <property type="entry name" value="PQQ_b-propeller_rpt"/>
</dbReference>
<protein>
    <submittedName>
        <fullName evidence="11">Quinoprotein glucose dehydrogenase</fullName>
    </submittedName>
</protein>
<dbReference type="CDD" id="cd10280">
    <property type="entry name" value="PQQ_mGDH"/>
    <property type="match status" value="1"/>
</dbReference>